<gene>
    <name evidence="1" type="ORF">CLV35_1291</name>
</gene>
<reference evidence="1 2" key="1">
    <citation type="submission" date="2018-10" db="EMBL/GenBank/DDBJ databases">
        <title>Genomic Encyclopedia of Archaeal and Bacterial Type Strains, Phase II (KMG-II): from individual species to whole genera.</title>
        <authorList>
            <person name="Goeker M."/>
        </authorList>
    </citation>
    <scope>NUCLEOTIDE SEQUENCE [LARGE SCALE GENOMIC DNA]</scope>
    <source>
        <strain evidence="1 2">RP-AC37</strain>
    </source>
</reference>
<name>A0A420XS25_9ACTN</name>
<protein>
    <submittedName>
        <fullName evidence="1">Uncharacterized protein</fullName>
    </submittedName>
</protein>
<dbReference type="AlphaFoldDB" id="A0A420XS25"/>
<dbReference type="OrthoDB" id="4419465at2"/>
<comment type="caution">
    <text evidence="1">The sequence shown here is derived from an EMBL/GenBank/DDBJ whole genome shotgun (WGS) entry which is preliminary data.</text>
</comment>
<dbReference type="Proteomes" id="UP000281955">
    <property type="component" value="Unassembled WGS sequence"/>
</dbReference>
<keyword evidence="2" id="KW-1185">Reference proteome</keyword>
<accession>A0A420XS25</accession>
<sequence>MSDWAGLVRGRTDDFDALTVSATVAPAGGSWSGPFRVVGSDGNDYFVKSLETCPAGEGASLAIEHVVAGVGRLIGAPVCTTSLIRITSDIAGWEPRPGVPLAPGLAHASRALEHADEMGRPALSARHQDDNRRRHAGIYALFDWCVGSDNQWLYDLDNDRTIYSHDHGLYLPPPGRAIIDAASLQAQVDVPNQLSDPADGLLPGAVEDVAQALERVTRADLAAVLNSVPAAWPVTDADLEALGWFLERRCTPVAERLRRMPLTTTGTAQ</sequence>
<organism evidence="1 2">
    <name type="scientific">Motilibacter peucedani</name>
    <dbReference type="NCBI Taxonomy" id="598650"/>
    <lineage>
        <taxon>Bacteria</taxon>
        <taxon>Bacillati</taxon>
        <taxon>Actinomycetota</taxon>
        <taxon>Actinomycetes</taxon>
        <taxon>Motilibacterales</taxon>
        <taxon>Motilibacteraceae</taxon>
        <taxon>Motilibacter</taxon>
    </lineage>
</organism>
<evidence type="ECO:0000313" key="1">
    <source>
        <dbReference type="EMBL" id="RKS77597.1"/>
    </source>
</evidence>
<dbReference type="EMBL" id="RBWV01000010">
    <property type="protein sequence ID" value="RKS77597.1"/>
    <property type="molecule type" value="Genomic_DNA"/>
</dbReference>
<evidence type="ECO:0000313" key="2">
    <source>
        <dbReference type="Proteomes" id="UP000281955"/>
    </source>
</evidence>
<dbReference type="InParanoid" id="A0A420XS25"/>
<proteinExistence type="predicted"/>